<dbReference type="Proteomes" id="UP000799750">
    <property type="component" value="Unassembled WGS sequence"/>
</dbReference>
<dbReference type="AlphaFoldDB" id="A0A6A6RAB9"/>
<evidence type="ECO:0008006" key="4">
    <source>
        <dbReference type="Google" id="ProtNLM"/>
    </source>
</evidence>
<evidence type="ECO:0000313" key="3">
    <source>
        <dbReference type="Proteomes" id="UP000799750"/>
    </source>
</evidence>
<dbReference type="OrthoDB" id="4492972at2759"/>
<proteinExistence type="predicted"/>
<protein>
    <recommendedName>
        <fullName evidence="4">HIG1 domain-containing protein</fullName>
    </recommendedName>
</protein>
<name>A0A6A6RAB9_9PEZI</name>
<gene>
    <name evidence="2" type="ORF">BU16DRAFT_522463</name>
</gene>
<accession>A0A6A6RAB9</accession>
<reference evidence="2" key="1">
    <citation type="journal article" date="2020" name="Stud. Mycol.">
        <title>101 Dothideomycetes genomes: a test case for predicting lifestyles and emergence of pathogens.</title>
        <authorList>
            <person name="Haridas S."/>
            <person name="Albert R."/>
            <person name="Binder M."/>
            <person name="Bloem J."/>
            <person name="Labutti K."/>
            <person name="Salamov A."/>
            <person name="Andreopoulos B."/>
            <person name="Baker S."/>
            <person name="Barry K."/>
            <person name="Bills G."/>
            <person name="Bluhm B."/>
            <person name="Cannon C."/>
            <person name="Castanera R."/>
            <person name="Culley D."/>
            <person name="Daum C."/>
            <person name="Ezra D."/>
            <person name="Gonzalez J."/>
            <person name="Henrissat B."/>
            <person name="Kuo A."/>
            <person name="Liang C."/>
            <person name="Lipzen A."/>
            <person name="Lutzoni F."/>
            <person name="Magnuson J."/>
            <person name="Mondo S."/>
            <person name="Nolan M."/>
            <person name="Ohm R."/>
            <person name="Pangilinan J."/>
            <person name="Park H.-J."/>
            <person name="Ramirez L."/>
            <person name="Alfaro M."/>
            <person name="Sun H."/>
            <person name="Tritt A."/>
            <person name="Yoshinaga Y."/>
            <person name="Zwiers L.-H."/>
            <person name="Turgeon B."/>
            <person name="Goodwin S."/>
            <person name="Spatafora J."/>
            <person name="Crous P."/>
            <person name="Grigoriev I."/>
        </authorList>
    </citation>
    <scope>NUCLEOTIDE SEQUENCE</scope>
    <source>
        <strain evidence="2">CBS 269.34</strain>
    </source>
</reference>
<sequence>MNSKAEHSPVYLYRFHLLFVLYASITSIAFLRVARQPYSRRLKTEQYETIFKATTLGSAVAGIAMTGGWNKPRSEIWK</sequence>
<keyword evidence="1" id="KW-0812">Transmembrane</keyword>
<dbReference type="EMBL" id="MU004182">
    <property type="protein sequence ID" value="KAF2501491.1"/>
    <property type="molecule type" value="Genomic_DNA"/>
</dbReference>
<keyword evidence="1" id="KW-1133">Transmembrane helix</keyword>
<feature type="transmembrane region" description="Helical" evidence="1">
    <location>
        <begin position="12"/>
        <end position="34"/>
    </location>
</feature>
<keyword evidence="3" id="KW-1185">Reference proteome</keyword>
<keyword evidence="1" id="KW-0472">Membrane</keyword>
<evidence type="ECO:0000313" key="2">
    <source>
        <dbReference type="EMBL" id="KAF2501491.1"/>
    </source>
</evidence>
<organism evidence="2 3">
    <name type="scientific">Lophium mytilinum</name>
    <dbReference type="NCBI Taxonomy" id="390894"/>
    <lineage>
        <taxon>Eukaryota</taxon>
        <taxon>Fungi</taxon>
        <taxon>Dikarya</taxon>
        <taxon>Ascomycota</taxon>
        <taxon>Pezizomycotina</taxon>
        <taxon>Dothideomycetes</taxon>
        <taxon>Pleosporomycetidae</taxon>
        <taxon>Mytilinidiales</taxon>
        <taxon>Mytilinidiaceae</taxon>
        <taxon>Lophium</taxon>
    </lineage>
</organism>
<evidence type="ECO:0000256" key="1">
    <source>
        <dbReference type="SAM" id="Phobius"/>
    </source>
</evidence>